<dbReference type="Proteomes" id="UP000694005">
    <property type="component" value="Chromosome A08"/>
</dbReference>
<dbReference type="PANTHER" id="PTHR45648:SF128">
    <property type="entry name" value="(RAPE) HYPOTHETICAL PROTEIN"/>
    <property type="match status" value="1"/>
</dbReference>
<keyword evidence="2" id="KW-0378">Hydrolase</keyword>
<protein>
    <submittedName>
        <fullName evidence="5">Uncharacterized protein</fullName>
    </submittedName>
</protein>
<sequence>MGIPHDLPPALKPGADVSRVASFAVDYAFILGNGTRTPKNSMISNWKEDDIPKSLFMISTGMEDYYNFTKTYPDADASAQQAYVISVINRLKYNLELLYSSRSSKFVVHNVALLGCLPIVRQEFNTGYECYEKFNGLAKKHNARLGPMLNKLAKAKSGFQFTLFDFYNVLLRRTQRNMNYRFSFTNISYCGIGSHNAHGCGLPNVHSKLCEYQRYYLYFDACDDTEKAQESFAHLLSGADPNVLQPMNIRQLITYPVNDDISEFWKEPVEEREFIVRPWH</sequence>
<dbReference type="Gene3D" id="3.40.50.1110">
    <property type="entry name" value="SGNH hydrolase"/>
    <property type="match status" value="1"/>
</dbReference>
<name>A0A3P6BVQ5_BRACM</name>
<comment type="similarity">
    <text evidence="1">Belongs to the 'GDSL' lipolytic enzyme family.</text>
</comment>
<keyword evidence="4" id="KW-0443">Lipid metabolism</keyword>
<dbReference type="InterPro" id="IPR051058">
    <property type="entry name" value="GDSL_Est/Lipase"/>
</dbReference>
<dbReference type="InterPro" id="IPR001087">
    <property type="entry name" value="GDSL"/>
</dbReference>
<dbReference type="GO" id="GO:0016788">
    <property type="term" value="F:hydrolase activity, acting on ester bonds"/>
    <property type="evidence" value="ECO:0007669"/>
    <property type="project" value="InterPro"/>
</dbReference>
<accession>A0A3P6BVQ5</accession>
<evidence type="ECO:0000313" key="6">
    <source>
        <dbReference type="EMBL" id="VDD02705.1"/>
    </source>
</evidence>
<dbReference type="AlphaFoldDB" id="A0A3P6BVQ5"/>
<gene>
    <name evidence="6" type="ORF">BRAA08T32182Z</name>
    <name evidence="5" type="ORF">BRAPAZ1V2_A08P01350.2</name>
</gene>
<keyword evidence="3" id="KW-0442">Lipid degradation</keyword>
<evidence type="ECO:0000313" key="5">
    <source>
        <dbReference type="EMBL" id="CAG7896469.1"/>
    </source>
</evidence>
<evidence type="ECO:0000256" key="4">
    <source>
        <dbReference type="ARBA" id="ARBA00023098"/>
    </source>
</evidence>
<dbReference type="PANTHER" id="PTHR45648">
    <property type="entry name" value="GDSL LIPASE/ACYLHYDROLASE FAMILY PROTEIN (AFU_ORTHOLOGUE AFUA_4G14700)"/>
    <property type="match status" value="1"/>
</dbReference>
<proteinExistence type="inferred from homology"/>
<organism evidence="6">
    <name type="scientific">Brassica campestris</name>
    <name type="common">Field mustard</name>
    <dbReference type="NCBI Taxonomy" id="3711"/>
    <lineage>
        <taxon>Eukaryota</taxon>
        <taxon>Viridiplantae</taxon>
        <taxon>Streptophyta</taxon>
        <taxon>Embryophyta</taxon>
        <taxon>Tracheophyta</taxon>
        <taxon>Spermatophyta</taxon>
        <taxon>Magnoliopsida</taxon>
        <taxon>eudicotyledons</taxon>
        <taxon>Gunneridae</taxon>
        <taxon>Pentapetalae</taxon>
        <taxon>rosids</taxon>
        <taxon>malvids</taxon>
        <taxon>Brassicales</taxon>
        <taxon>Brassicaceae</taxon>
        <taxon>Brassiceae</taxon>
        <taxon>Brassica</taxon>
    </lineage>
</organism>
<evidence type="ECO:0000256" key="2">
    <source>
        <dbReference type="ARBA" id="ARBA00022801"/>
    </source>
</evidence>
<dbReference type="Gramene" id="A08p01350.2_BraZ1">
    <property type="protein sequence ID" value="A08p01350.2_BraZ1.CDS"/>
    <property type="gene ID" value="A08g01350.2_BraZ1"/>
</dbReference>
<dbReference type="GO" id="GO:0016042">
    <property type="term" value="P:lipid catabolic process"/>
    <property type="evidence" value="ECO:0007669"/>
    <property type="project" value="UniProtKB-KW"/>
</dbReference>
<dbReference type="EMBL" id="LR031575">
    <property type="protein sequence ID" value="VDD02705.1"/>
    <property type="molecule type" value="Genomic_DNA"/>
</dbReference>
<dbReference type="EMBL" id="LS974624">
    <property type="protein sequence ID" value="CAG7896469.1"/>
    <property type="molecule type" value="Genomic_DNA"/>
</dbReference>
<reference evidence="6" key="1">
    <citation type="submission" date="2018-11" db="EMBL/GenBank/DDBJ databases">
        <authorList>
            <consortium name="Genoscope - CEA"/>
            <person name="William W."/>
        </authorList>
    </citation>
    <scope>NUCLEOTIDE SEQUENCE</scope>
</reference>
<evidence type="ECO:0000256" key="3">
    <source>
        <dbReference type="ARBA" id="ARBA00022963"/>
    </source>
</evidence>
<evidence type="ECO:0000256" key="1">
    <source>
        <dbReference type="ARBA" id="ARBA00008668"/>
    </source>
</evidence>
<dbReference type="InterPro" id="IPR036514">
    <property type="entry name" value="SGNH_hydro_sf"/>
</dbReference>
<dbReference type="Pfam" id="PF00657">
    <property type="entry name" value="Lipase_GDSL"/>
    <property type="match status" value="1"/>
</dbReference>